<dbReference type="KEGG" id="tca:661323"/>
<gene>
    <name evidence="1" type="primary">AUGUSTUS-3.0.2_13410</name>
    <name evidence="1" type="ORF">TcasGA2_TC013410</name>
</gene>
<dbReference type="EMBL" id="KQ971343">
    <property type="protein sequence ID" value="EFA03423.1"/>
    <property type="molecule type" value="Genomic_DNA"/>
</dbReference>
<name>D6WLP9_TRICA</name>
<evidence type="ECO:0000313" key="1">
    <source>
        <dbReference type="EMBL" id="EFA03423.1"/>
    </source>
</evidence>
<reference evidence="1 2" key="1">
    <citation type="journal article" date="2008" name="Nature">
        <title>The genome of the model beetle and pest Tribolium castaneum.</title>
        <authorList>
            <consortium name="Tribolium Genome Sequencing Consortium"/>
            <person name="Richards S."/>
            <person name="Gibbs R.A."/>
            <person name="Weinstock G.M."/>
            <person name="Brown S.J."/>
            <person name="Denell R."/>
            <person name="Beeman R.W."/>
            <person name="Gibbs R."/>
            <person name="Beeman R.W."/>
            <person name="Brown S.J."/>
            <person name="Bucher G."/>
            <person name="Friedrich M."/>
            <person name="Grimmelikhuijzen C.J."/>
            <person name="Klingler M."/>
            <person name="Lorenzen M."/>
            <person name="Richards S."/>
            <person name="Roth S."/>
            <person name="Schroder R."/>
            <person name="Tautz D."/>
            <person name="Zdobnov E.M."/>
            <person name="Muzny D."/>
            <person name="Gibbs R.A."/>
            <person name="Weinstock G.M."/>
            <person name="Attaway T."/>
            <person name="Bell S."/>
            <person name="Buhay C.J."/>
            <person name="Chandrabose M.N."/>
            <person name="Chavez D."/>
            <person name="Clerk-Blankenburg K.P."/>
            <person name="Cree A."/>
            <person name="Dao M."/>
            <person name="Davis C."/>
            <person name="Chacko J."/>
            <person name="Dinh H."/>
            <person name="Dugan-Rocha S."/>
            <person name="Fowler G."/>
            <person name="Garner T.T."/>
            <person name="Garnes J."/>
            <person name="Gnirke A."/>
            <person name="Hawes A."/>
            <person name="Hernandez J."/>
            <person name="Hines S."/>
            <person name="Holder M."/>
            <person name="Hume J."/>
            <person name="Jhangiani S.N."/>
            <person name="Joshi V."/>
            <person name="Khan Z.M."/>
            <person name="Jackson L."/>
            <person name="Kovar C."/>
            <person name="Kowis A."/>
            <person name="Lee S."/>
            <person name="Lewis L.R."/>
            <person name="Margolis J."/>
            <person name="Morgan M."/>
            <person name="Nazareth L.V."/>
            <person name="Nguyen N."/>
            <person name="Okwuonu G."/>
            <person name="Parker D."/>
            <person name="Richards S."/>
            <person name="Ruiz S.J."/>
            <person name="Santibanez J."/>
            <person name="Savard J."/>
            <person name="Scherer S.E."/>
            <person name="Schneider B."/>
            <person name="Sodergren E."/>
            <person name="Tautz D."/>
            <person name="Vattahil S."/>
            <person name="Villasana D."/>
            <person name="White C.S."/>
            <person name="Wright R."/>
            <person name="Park Y."/>
            <person name="Beeman R.W."/>
            <person name="Lord J."/>
            <person name="Oppert B."/>
            <person name="Lorenzen M."/>
            <person name="Brown S."/>
            <person name="Wang L."/>
            <person name="Savard J."/>
            <person name="Tautz D."/>
            <person name="Richards S."/>
            <person name="Weinstock G."/>
            <person name="Gibbs R.A."/>
            <person name="Liu Y."/>
            <person name="Worley K."/>
            <person name="Weinstock G."/>
            <person name="Elsik C.G."/>
            <person name="Reese J.T."/>
            <person name="Elhaik E."/>
            <person name="Landan G."/>
            <person name="Graur D."/>
            <person name="Arensburger P."/>
            <person name="Atkinson P."/>
            <person name="Beeman R.W."/>
            <person name="Beidler J."/>
            <person name="Brown S.J."/>
            <person name="Demuth J.P."/>
            <person name="Drury D.W."/>
            <person name="Du Y.Z."/>
            <person name="Fujiwara H."/>
            <person name="Lorenzen M."/>
            <person name="Maselli V."/>
            <person name="Osanai M."/>
            <person name="Park Y."/>
            <person name="Robertson H.M."/>
            <person name="Tu Z."/>
            <person name="Wang J.J."/>
            <person name="Wang S."/>
            <person name="Richards S."/>
            <person name="Song H."/>
            <person name="Zhang L."/>
            <person name="Sodergren E."/>
            <person name="Werner D."/>
            <person name="Stanke M."/>
            <person name="Morgenstern B."/>
            <person name="Solovyev V."/>
            <person name="Kosarev P."/>
            <person name="Brown G."/>
            <person name="Chen H.C."/>
            <person name="Ermolaeva O."/>
            <person name="Hlavina W."/>
            <person name="Kapustin Y."/>
            <person name="Kiryutin B."/>
            <person name="Kitts P."/>
            <person name="Maglott D."/>
            <person name="Pruitt K."/>
            <person name="Sapojnikov V."/>
            <person name="Souvorov A."/>
            <person name="Mackey A.J."/>
            <person name="Waterhouse R.M."/>
            <person name="Wyder S."/>
            <person name="Zdobnov E.M."/>
            <person name="Zdobnov E.M."/>
            <person name="Wyder S."/>
            <person name="Kriventseva E.V."/>
            <person name="Kadowaki T."/>
            <person name="Bork P."/>
            <person name="Aranda M."/>
            <person name="Bao R."/>
            <person name="Beermann A."/>
            <person name="Berns N."/>
            <person name="Bolognesi R."/>
            <person name="Bonneton F."/>
            <person name="Bopp D."/>
            <person name="Brown S.J."/>
            <person name="Bucher G."/>
            <person name="Butts T."/>
            <person name="Chaumot A."/>
            <person name="Denell R.E."/>
            <person name="Ferrier D.E."/>
            <person name="Friedrich M."/>
            <person name="Gordon C.M."/>
            <person name="Jindra M."/>
            <person name="Klingler M."/>
            <person name="Lan Q."/>
            <person name="Lattorff H.M."/>
            <person name="Laudet V."/>
            <person name="von Levetsow C."/>
            <person name="Liu Z."/>
            <person name="Lutz R."/>
            <person name="Lynch J.A."/>
            <person name="da Fonseca R.N."/>
            <person name="Posnien N."/>
            <person name="Reuter R."/>
            <person name="Roth S."/>
            <person name="Savard J."/>
            <person name="Schinko J.B."/>
            <person name="Schmitt C."/>
            <person name="Schoppmeier M."/>
            <person name="Schroder R."/>
            <person name="Shippy T.D."/>
            <person name="Simonnet F."/>
            <person name="Marques-Souza H."/>
            <person name="Tautz D."/>
            <person name="Tomoyasu Y."/>
            <person name="Trauner J."/>
            <person name="Van der Zee M."/>
            <person name="Vervoort M."/>
            <person name="Wittkopp N."/>
            <person name="Wimmer E.A."/>
            <person name="Yang X."/>
            <person name="Jones A.K."/>
            <person name="Sattelle D.B."/>
            <person name="Ebert P.R."/>
            <person name="Nelson D."/>
            <person name="Scott J.G."/>
            <person name="Beeman R.W."/>
            <person name="Muthukrishnan S."/>
            <person name="Kramer K.J."/>
            <person name="Arakane Y."/>
            <person name="Beeman R.W."/>
            <person name="Zhu Q."/>
            <person name="Hogenkamp D."/>
            <person name="Dixit R."/>
            <person name="Oppert B."/>
            <person name="Jiang H."/>
            <person name="Zou Z."/>
            <person name="Marshall J."/>
            <person name="Elpidina E."/>
            <person name="Vinokurov K."/>
            <person name="Oppert C."/>
            <person name="Zou Z."/>
            <person name="Evans J."/>
            <person name="Lu Z."/>
            <person name="Zhao P."/>
            <person name="Sumathipala N."/>
            <person name="Altincicek B."/>
            <person name="Vilcinskas A."/>
            <person name="Williams M."/>
            <person name="Hultmark D."/>
            <person name="Hetru C."/>
            <person name="Jiang H."/>
            <person name="Grimmelikhuijzen C.J."/>
            <person name="Hauser F."/>
            <person name="Cazzamali G."/>
            <person name="Williamson M."/>
            <person name="Park Y."/>
            <person name="Li B."/>
            <person name="Tanaka Y."/>
            <person name="Predel R."/>
            <person name="Neupert S."/>
            <person name="Schachtner J."/>
            <person name="Verleyen P."/>
            <person name="Raible F."/>
            <person name="Bork P."/>
            <person name="Friedrich M."/>
            <person name="Walden K.K."/>
            <person name="Robertson H.M."/>
            <person name="Angeli S."/>
            <person name="Foret S."/>
            <person name="Bucher G."/>
            <person name="Schuetz S."/>
            <person name="Maleszka R."/>
            <person name="Wimmer E.A."/>
            <person name="Beeman R.W."/>
            <person name="Lorenzen M."/>
            <person name="Tomoyasu Y."/>
            <person name="Miller S.C."/>
            <person name="Grossmann D."/>
            <person name="Bucher G."/>
        </authorList>
    </citation>
    <scope>NUCLEOTIDE SEQUENCE [LARGE SCALE GENOMIC DNA]</scope>
    <source>
        <strain evidence="1 2">Georgia GA2</strain>
    </source>
</reference>
<dbReference type="STRING" id="7070.D6WLP9"/>
<dbReference type="HOGENOM" id="CLU_043994_5_1_1"/>
<dbReference type="PANTHER" id="PTHR11362">
    <property type="entry name" value="PHOSPHATIDYLETHANOLAMINE-BINDING PROTEIN"/>
    <property type="match status" value="1"/>
</dbReference>
<dbReference type="OrthoDB" id="2506647at2759"/>
<dbReference type="InterPro" id="IPR036610">
    <property type="entry name" value="PEBP-like_sf"/>
</dbReference>
<dbReference type="InterPro" id="IPR008914">
    <property type="entry name" value="PEBP"/>
</dbReference>
<keyword evidence="2" id="KW-1185">Reference proteome</keyword>
<dbReference type="OMA" id="VILMWEH"/>
<dbReference type="Gene3D" id="3.90.280.10">
    <property type="entry name" value="PEBP-like"/>
    <property type="match status" value="1"/>
</dbReference>
<reference evidence="1 2" key="2">
    <citation type="journal article" date="2010" name="Nucleic Acids Res.">
        <title>BeetleBase in 2010: revisions to provide comprehensive genomic information for Tribolium castaneum.</title>
        <authorList>
            <person name="Kim H.S."/>
            <person name="Murphy T."/>
            <person name="Xia J."/>
            <person name="Caragea D."/>
            <person name="Park Y."/>
            <person name="Beeman R.W."/>
            <person name="Lorenzen M.D."/>
            <person name="Butcher S."/>
            <person name="Manak J.R."/>
            <person name="Brown S.J."/>
        </authorList>
    </citation>
    <scope>GENOME REANNOTATION</scope>
    <source>
        <strain evidence="1 2">Georgia GA2</strain>
    </source>
</reference>
<organism evidence="1 2">
    <name type="scientific">Tribolium castaneum</name>
    <name type="common">Red flour beetle</name>
    <dbReference type="NCBI Taxonomy" id="7070"/>
    <lineage>
        <taxon>Eukaryota</taxon>
        <taxon>Metazoa</taxon>
        <taxon>Ecdysozoa</taxon>
        <taxon>Arthropoda</taxon>
        <taxon>Hexapoda</taxon>
        <taxon>Insecta</taxon>
        <taxon>Pterygota</taxon>
        <taxon>Neoptera</taxon>
        <taxon>Endopterygota</taxon>
        <taxon>Coleoptera</taxon>
        <taxon>Polyphaga</taxon>
        <taxon>Cucujiformia</taxon>
        <taxon>Tenebrionidae</taxon>
        <taxon>Tenebrionidae incertae sedis</taxon>
        <taxon>Tribolium</taxon>
    </lineage>
</organism>
<dbReference type="eggNOG" id="KOG3346">
    <property type="taxonomic scope" value="Eukaryota"/>
</dbReference>
<dbReference type="PhylomeDB" id="D6WLP9"/>
<protein>
    <submittedName>
        <fullName evidence="1">Odorant-binding protein A5-like Protein</fullName>
    </submittedName>
</protein>
<dbReference type="CDD" id="cd00866">
    <property type="entry name" value="PEBP_euk"/>
    <property type="match status" value="1"/>
</dbReference>
<evidence type="ECO:0000313" key="2">
    <source>
        <dbReference type="Proteomes" id="UP000007266"/>
    </source>
</evidence>
<dbReference type="PANTHER" id="PTHR11362:SF152">
    <property type="entry name" value="ODORANT-BINDING PROTEIN A5-LIKE PROTEIN"/>
    <property type="match status" value="1"/>
</dbReference>
<accession>D6WLP9</accession>
<dbReference type="AlphaFoldDB" id="D6WLP9"/>
<dbReference type="Proteomes" id="UP000007266">
    <property type="component" value="Linkage group 5"/>
</dbReference>
<proteinExistence type="predicted"/>
<dbReference type="InterPro" id="IPR035810">
    <property type="entry name" value="PEBP_euk"/>
</dbReference>
<dbReference type="InParanoid" id="D6WLP9"/>
<dbReference type="Pfam" id="PF01161">
    <property type="entry name" value="PBP"/>
    <property type="match status" value="1"/>
</dbReference>
<sequence>MNTTDVVDAVDTAPSAKITITYPGGRTVEFGKELKPEEVKDEPQVCWDAAPDKYYTLLMFDPDAPSRMEPKIADVKHWLVVNIQGCEVKTGEVIAEYMGSGAPQGTGLHRYIFLVFEQKGKMQFKEPKSGKLDKEHRISWSMRKFRRENELGEAYAGNYFVAQWSPFVDEWRKQWEMAANSRGN</sequence>
<dbReference type="SUPFAM" id="SSF49777">
    <property type="entry name" value="PEBP-like"/>
    <property type="match status" value="1"/>
</dbReference>